<name>A0ABY9ECL8_9GAMM</name>
<dbReference type="NCBIfam" id="TIGR00069">
    <property type="entry name" value="hisD"/>
    <property type="match status" value="1"/>
</dbReference>
<feature type="binding site" evidence="5">
    <location>
        <position position="242"/>
    </location>
    <ligand>
        <name>substrate</name>
    </ligand>
</feature>
<dbReference type="Proteomes" id="UP001321520">
    <property type="component" value="Chromosome"/>
</dbReference>
<sequence length="440" mass="46894">MTSQCIRRLNTAEKNFDTQLDQLLAWEAVTSDAVASVVAEILQQVRSRGDAAVIEYTNRFDRRELVRAGDFIVASADLNAALQRISPEDREALEVAAQRVRDYHYHQVQESWHYIEADGTVLGQQITPMARVGIYVPGGKASYPSSVLMNAIPAKVAGVDCVNMVVPAPDGKLNDLVLAAAGIAGVNQVYTIGGAQAVAALAYGTETIAAVDKIVGPGNVYVAAAKRAVFGRVAIDMIAGPSEILVICDGGTDPDWIAMDLLSQAEHDEMAQSILLCPDAQFLDKVAVSLQQLLTDLPRAPVARKSLAKRGALIQVGSLEEAIRLSNRIAPEHLEVSVADPERFLPQICNAGAIFLGRYTAEALGDYCAGPNHVLPTSGTARFSSPLGVYDFQKRSSVIYCSAEGADKLGRVAGTLARGEGLEAHARSAAFRIKGDTPGQ</sequence>
<organism evidence="8 9">
    <name type="scientific">Microbulbifer spongiae</name>
    <dbReference type="NCBI Taxonomy" id="2944933"/>
    <lineage>
        <taxon>Bacteria</taxon>
        <taxon>Pseudomonadati</taxon>
        <taxon>Pseudomonadota</taxon>
        <taxon>Gammaproteobacteria</taxon>
        <taxon>Cellvibrionales</taxon>
        <taxon>Microbulbiferaceae</taxon>
        <taxon>Microbulbifer</taxon>
    </lineage>
</organism>
<feature type="binding site" evidence="5">
    <location>
        <position position="425"/>
    </location>
    <ligand>
        <name>Zn(2+)</name>
        <dbReference type="ChEBI" id="CHEBI:29105"/>
    </ligand>
</feature>
<comment type="cofactor">
    <cofactor evidence="5">
        <name>Zn(2+)</name>
        <dbReference type="ChEBI" id="CHEBI:29105"/>
    </cofactor>
    <text evidence="5">Binds 1 zinc ion per subunit.</text>
</comment>
<keyword evidence="5" id="KW-0368">Histidine biosynthesis</keyword>
<evidence type="ECO:0000313" key="9">
    <source>
        <dbReference type="Proteomes" id="UP001321520"/>
    </source>
</evidence>
<dbReference type="PANTHER" id="PTHR21256:SF2">
    <property type="entry name" value="HISTIDINE BIOSYNTHESIS TRIFUNCTIONAL PROTEIN"/>
    <property type="match status" value="1"/>
</dbReference>
<evidence type="ECO:0000256" key="7">
    <source>
        <dbReference type="RuleBase" id="RU004175"/>
    </source>
</evidence>
<dbReference type="Pfam" id="PF00815">
    <property type="entry name" value="Histidinol_dh"/>
    <property type="match status" value="1"/>
</dbReference>
<feature type="binding site" evidence="5">
    <location>
        <position position="420"/>
    </location>
    <ligand>
        <name>substrate</name>
    </ligand>
</feature>
<feature type="binding site" evidence="5">
    <location>
        <position position="425"/>
    </location>
    <ligand>
        <name>substrate</name>
    </ligand>
</feature>
<dbReference type="PANTHER" id="PTHR21256">
    <property type="entry name" value="HISTIDINOL DEHYDROGENASE HDH"/>
    <property type="match status" value="1"/>
</dbReference>
<feature type="binding site" evidence="5">
    <location>
        <position position="267"/>
    </location>
    <ligand>
        <name>substrate</name>
    </ligand>
</feature>
<feature type="binding site" evidence="5">
    <location>
        <position position="135"/>
    </location>
    <ligand>
        <name>NAD(+)</name>
        <dbReference type="ChEBI" id="CHEBI:57540"/>
    </ligand>
</feature>
<feature type="binding site" evidence="5">
    <location>
        <position position="219"/>
    </location>
    <ligand>
        <name>NAD(+)</name>
        <dbReference type="ChEBI" id="CHEBI:57540"/>
    </ligand>
</feature>
<protein>
    <recommendedName>
        <fullName evidence="5">Histidinol dehydrogenase</fullName>
        <shortName evidence="5">HDH</shortName>
        <ecNumber evidence="5">1.1.1.23</ecNumber>
    </recommendedName>
</protein>
<dbReference type="InterPro" id="IPR012131">
    <property type="entry name" value="Hstdl_DH"/>
</dbReference>
<evidence type="ECO:0000256" key="5">
    <source>
        <dbReference type="HAMAP-Rule" id="MF_01024"/>
    </source>
</evidence>
<dbReference type="EMBL" id="CP098023">
    <property type="protein sequence ID" value="WKD50769.1"/>
    <property type="molecule type" value="Genomic_DNA"/>
</dbReference>
<keyword evidence="5" id="KW-0520">NAD</keyword>
<keyword evidence="4 5" id="KW-0560">Oxidoreductase</keyword>
<evidence type="ECO:0000256" key="4">
    <source>
        <dbReference type="ARBA" id="ARBA00023002"/>
    </source>
</evidence>
<dbReference type="SUPFAM" id="SSF53720">
    <property type="entry name" value="ALDH-like"/>
    <property type="match status" value="1"/>
</dbReference>
<evidence type="ECO:0000256" key="1">
    <source>
        <dbReference type="ARBA" id="ARBA00010178"/>
    </source>
</evidence>
<keyword evidence="2 5" id="KW-0479">Metal-binding</keyword>
<feature type="binding site" evidence="5">
    <location>
        <position position="196"/>
    </location>
    <ligand>
        <name>NAD(+)</name>
        <dbReference type="ChEBI" id="CHEBI:57540"/>
    </ligand>
</feature>
<feature type="active site" description="Proton acceptor" evidence="5">
    <location>
        <position position="333"/>
    </location>
</feature>
<dbReference type="HAMAP" id="MF_01024">
    <property type="entry name" value="HisD"/>
    <property type="match status" value="1"/>
</dbReference>
<evidence type="ECO:0000313" key="8">
    <source>
        <dbReference type="EMBL" id="WKD50769.1"/>
    </source>
</evidence>
<feature type="binding site" evidence="5">
    <location>
        <position position="366"/>
    </location>
    <ligand>
        <name>substrate</name>
    </ligand>
</feature>
<comment type="function">
    <text evidence="5">Catalyzes the sequential NAD-dependent oxidations of L-histidinol to L-histidinaldehyde and then to L-histidine.</text>
</comment>
<feature type="binding site" evidence="5">
    <location>
        <position position="264"/>
    </location>
    <ligand>
        <name>substrate</name>
    </ligand>
</feature>
<feature type="binding site" evidence="5">
    <location>
        <position position="366"/>
    </location>
    <ligand>
        <name>Zn(2+)</name>
        <dbReference type="ChEBI" id="CHEBI:29105"/>
    </ligand>
</feature>
<dbReference type="PIRSF" id="PIRSF000099">
    <property type="entry name" value="Histidinol_dh"/>
    <property type="match status" value="1"/>
</dbReference>
<evidence type="ECO:0000256" key="6">
    <source>
        <dbReference type="PIRNR" id="PIRNR000099"/>
    </source>
</evidence>
<comment type="catalytic activity">
    <reaction evidence="5">
        <text>L-histidinol + 2 NAD(+) + H2O = L-histidine + 2 NADH + 3 H(+)</text>
        <dbReference type="Rhea" id="RHEA:20641"/>
        <dbReference type="ChEBI" id="CHEBI:15377"/>
        <dbReference type="ChEBI" id="CHEBI:15378"/>
        <dbReference type="ChEBI" id="CHEBI:57540"/>
        <dbReference type="ChEBI" id="CHEBI:57595"/>
        <dbReference type="ChEBI" id="CHEBI:57699"/>
        <dbReference type="ChEBI" id="CHEBI:57945"/>
        <dbReference type="EC" id="1.1.1.23"/>
    </reaction>
</comment>
<dbReference type="RefSeq" id="WP_301417383.1">
    <property type="nucleotide sequence ID" value="NZ_CP098023.1"/>
</dbReference>
<feature type="binding site" evidence="5">
    <location>
        <position position="333"/>
    </location>
    <ligand>
        <name>substrate</name>
    </ligand>
</feature>
<accession>A0ABY9ECL8</accession>
<dbReference type="GO" id="GO:0004399">
    <property type="term" value="F:histidinol dehydrogenase activity"/>
    <property type="evidence" value="ECO:0007669"/>
    <property type="project" value="UniProtKB-EC"/>
</dbReference>
<dbReference type="Gene3D" id="3.40.50.1980">
    <property type="entry name" value="Nitrogenase molybdenum iron protein domain"/>
    <property type="match status" value="2"/>
</dbReference>
<comment type="similarity">
    <text evidence="1 5 6 7">Belongs to the histidinol dehydrogenase family.</text>
</comment>
<gene>
    <name evidence="5 8" type="primary">hisD</name>
    <name evidence="8" type="ORF">M8T91_04900</name>
</gene>
<feature type="active site" description="Proton acceptor" evidence="5">
    <location>
        <position position="332"/>
    </location>
</feature>
<reference evidence="8 9" key="1">
    <citation type="submission" date="2022-05" db="EMBL/GenBank/DDBJ databases">
        <title>Microbulbifer sp. nov., isolated from sponge.</title>
        <authorList>
            <person name="Gao L."/>
        </authorList>
    </citation>
    <scope>NUCLEOTIDE SEQUENCE [LARGE SCALE GENOMIC DNA]</scope>
    <source>
        <strain evidence="8 9">MI-G</strain>
    </source>
</reference>
<dbReference type="Gene3D" id="1.20.5.1300">
    <property type="match status" value="1"/>
</dbReference>
<dbReference type="InterPro" id="IPR001692">
    <property type="entry name" value="Histidinol_DH_CS"/>
</dbReference>
<evidence type="ECO:0000256" key="2">
    <source>
        <dbReference type="ARBA" id="ARBA00022723"/>
    </source>
</evidence>
<dbReference type="PROSITE" id="PS00611">
    <property type="entry name" value="HISOL_DEHYDROGENASE"/>
    <property type="match status" value="1"/>
</dbReference>
<dbReference type="InterPro" id="IPR016161">
    <property type="entry name" value="Ald_DH/histidinol_DH"/>
</dbReference>
<keyword evidence="9" id="KW-1185">Reference proteome</keyword>
<dbReference type="PRINTS" id="PR00083">
    <property type="entry name" value="HOLDHDRGNASE"/>
</dbReference>
<evidence type="ECO:0000256" key="3">
    <source>
        <dbReference type="ARBA" id="ARBA00022833"/>
    </source>
</evidence>
<keyword evidence="5" id="KW-0028">Amino-acid biosynthesis</keyword>
<dbReference type="EC" id="1.1.1.23" evidence="5"/>
<feature type="binding site" evidence="5">
    <location>
        <position position="264"/>
    </location>
    <ligand>
        <name>Zn(2+)</name>
        <dbReference type="ChEBI" id="CHEBI:29105"/>
    </ligand>
</feature>
<comment type="pathway">
    <text evidence="5">Amino-acid biosynthesis; L-histidine biosynthesis; L-histidine from 5-phospho-alpha-D-ribose 1-diphosphate: step 9/9.</text>
</comment>
<dbReference type="CDD" id="cd06572">
    <property type="entry name" value="Histidinol_dh"/>
    <property type="match status" value="1"/>
</dbReference>
<keyword evidence="3 5" id="KW-0862">Zinc</keyword>
<feature type="binding site" evidence="5">
    <location>
        <position position="267"/>
    </location>
    <ligand>
        <name>Zn(2+)</name>
        <dbReference type="ChEBI" id="CHEBI:29105"/>
    </ligand>
</feature>
<dbReference type="InterPro" id="IPR022695">
    <property type="entry name" value="Histidinol_DH_monofunct"/>
</dbReference>
<proteinExistence type="inferred from homology"/>